<evidence type="ECO:0000256" key="7">
    <source>
        <dbReference type="ARBA" id="ARBA00023242"/>
    </source>
</evidence>
<evidence type="ECO:0000313" key="10">
    <source>
        <dbReference type="WBParaSite" id="PSU_v2.g11436.t1"/>
    </source>
</evidence>
<dbReference type="PANTHER" id="PTHR22884">
    <property type="entry name" value="SET DOMAIN PROTEINS"/>
    <property type="match status" value="1"/>
</dbReference>
<dbReference type="Pfam" id="PF00856">
    <property type="entry name" value="SET"/>
    <property type="match status" value="1"/>
</dbReference>
<sequence>MPSSIHGFGIFAVKEFKKNTVLTEYKGRSLNNDEANRIEAERGEDAETYLFRVSKDRVLDASGSTSLAHYINASCDPNAEAVIEDERIFIVATKKIKKGAEILLNYNFEKINGGFLIRCNCGSRFCKQFMDINPSLY</sequence>
<keyword evidence="6" id="KW-0949">S-adenosyl-L-methionine</keyword>
<keyword evidence="3" id="KW-0158">Chromosome</keyword>
<dbReference type="SUPFAM" id="SSF82199">
    <property type="entry name" value="SET domain"/>
    <property type="match status" value="1"/>
</dbReference>
<keyword evidence="5" id="KW-0808">Transferase</keyword>
<dbReference type="GO" id="GO:0005634">
    <property type="term" value="C:nucleus"/>
    <property type="evidence" value="ECO:0007669"/>
    <property type="project" value="UniProtKB-SubCell"/>
</dbReference>
<reference evidence="10" key="1">
    <citation type="submission" date="2022-11" db="UniProtKB">
        <authorList>
            <consortium name="WormBaseParasite"/>
        </authorList>
    </citation>
    <scope>IDENTIFICATION</scope>
</reference>
<evidence type="ECO:0000256" key="4">
    <source>
        <dbReference type="ARBA" id="ARBA00022603"/>
    </source>
</evidence>
<dbReference type="GO" id="GO:0032259">
    <property type="term" value="P:methylation"/>
    <property type="evidence" value="ECO:0007669"/>
    <property type="project" value="UniProtKB-KW"/>
</dbReference>
<comment type="subcellular location">
    <subcellularLocation>
        <location evidence="2">Chromosome</location>
    </subcellularLocation>
    <subcellularLocation>
        <location evidence="1">Nucleus</location>
    </subcellularLocation>
</comment>
<dbReference type="Gene3D" id="2.170.270.10">
    <property type="entry name" value="SET domain"/>
    <property type="match status" value="1"/>
</dbReference>
<dbReference type="InterPro" id="IPR001214">
    <property type="entry name" value="SET_dom"/>
</dbReference>
<evidence type="ECO:0000256" key="2">
    <source>
        <dbReference type="ARBA" id="ARBA00004286"/>
    </source>
</evidence>
<dbReference type="AlphaFoldDB" id="A0A914Y0Q8"/>
<keyword evidence="4" id="KW-0489">Methyltransferase</keyword>
<evidence type="ECO:0000256" key="1">
    <source>
        <dbReference type="ARBA" id="ARBA00004123"/>
    </source>
</evidence>
<dbReference type="WBParaSite" id="PSU_v2.g11436.t1">
    <property type="protein sequence ID" value="PSU_v2.g11436.t1"/>
    <property type="gene ID" value="PSU_v2.g11436"/>
</dbReference>
<proteinExistence type="predicted"/>
<organism evidence="9 10">
    <name type="scientific">Panagrolaimus superbus</name>
    <dbReference type="NCBI Taxonomy" id="310955"/>
    <lineage>
        <taxon>Eukaryota</taxon>
        <taxon>Metazoa</taxon>
        <taxon>Ecdysozoa</taxon>
        <taxon>Nematoda</taxon>
        <taxon>Chromadorea</taxon>
        <taxon>Rhabditida</taxon>
        <taxon>Tylenchina</taxon>
        <taxon>Panagrolaimomorpha</taxon>
        <taxon>Panagrolaimoidea</taxon>
        <taxon>Panagrolaimidae</taxon>
        <taxon>Panagrolaimus</taxon>
    </lineage>
</organism>
<feature type="domain" description="SET" evidence="8">
    <location>
        <begin position="1"/>
        <end position="107"/>
    </location>
</feature>
<keyword evidence="9" id="KW-1185">Reference proteome</keyword>
<evidence type="ECO:0000256" key="6">
    <source>
        <dbReference type="ARBA" id="ARBA00022691"/>
    </source>
</evidence>
<dbReference type="SMART" id="SM00317">
    <property type="entry name" value="SET"/>
    <property type="match status" value="1"/>
</dbReference>
<evidence type="ECO:0000259" key="8">
    <source>
        <dbReference type="PROSITE" id="PS50280"/>
    </source>
</evidence>
<name>A0A914Y0Q8_9BILA</name>
<evidence type="ECO:0000256" key="5">
    <source>
        <dbReference type="ARBA" id="ARBA00022679"/>
    </source>
</evidence>
<evidence type="ECO:0000313" key="9">
    <source>
        <dbReference type="Proteomes" id="UP000887577"/>
    </source>
</evidence>
<dbReference type="GO" id="GO:0008168">
    <property type="term" value="F:methyltransferase activity"/>
    <property type="evidence" value="ECO:0007669"/>
    <property type="project" value="UniProtKB-KW"/>
</dbReference>
<accession>A0A914Y0Q8</accession>
<dbReference type="InterPro" id="IPR050777">
    <property type="entry name" value="SET2_Histone-Lys_MeTrsfase"/>
</dbReference>
<dbReference type="GO" id="GO:0005694">
    <property type="term" value="C:chromosome"/>
    <property type="evidence" value="ECO:0007669"/>
    <property type="project" value="UniProtKB-SubCell"/>
</dbReference>
<keyword evidence="7" id="KW-0539">Nucleus</keyword>
<evidence type="ECO:0000256" key="3">
    <source>
        <dbReference type="ARBA" id="ARBA00022454"/>
    </source>
</evidence>
<dbReference type="Proteomes" id="UP000887577">
    <property type="component" value="Unplaced"/>
</dbReference>
<dbReference type="PROSITE" id="PS50280">
    <property type="entry name" value="SET"/>
    <property type="match status" value="1"/>
</dbReference>
<protein>
    <submittedName>
        <fullName evidence="10">SET domain-containing protein</fullName>
    </submittedName>
</protein>
<dbReference type="InterPro" id="IPR046341">
    <property type="entry name" value="SET_dom_sf"/>
</dbReference>